<dbReference type="Gene3D" id="3.30.457.10">
    <property type="entry name" value="Copper amine oxidase-like, N-terminal domain"/>
    <property type="match status" value="1"/>
</dbReference>
<dbReference type="AlphaFoldDB" id="U6SKD1"/>
<keyword evidence="2" id="KW-0472">Membrane</keyword>
<protein>
    <recommendedName>
        <fullName evidence="7">CubicO group peptidase, beta-lactamase class C family</fullName>
    </recommendedName>
</protein>
<dbReference type="Gene3D" id="3.40.710.10">
    <property type="entry name" value="DD-peptidase/beta-lactamase superfamily"/>
    <property type="match status" value="1"/>
</dbReference>
<accession>U6SKD1</accession>
<dbReference type="Proteomes" id="UP000017170">
    <property type="component" value="Unassembled WGS sequence"/>
</dbReference>
<dbReference type="RefSeq" id="WP_022629225.1">
    <property type="nucleotide sequence ID" value="NZ_ATAE01000041.1"/>
</dbReference>
<dbReference type="GO" id="GO:0016020">
    <property type="term" value="C:membrane"/>
    <property type="evidence" value="ECO:0007669"/>
    <property type="project" value="UniProtKB-SubCell"/>
</dbReference>
<dbReference type="EMBL" id="ATAE01000041">
    <property type="protein sequence ID" value="ERN52053.1"/>
    <property type="molecule type" value="Genomic_DNA"/>
</dbReference>
<comment type="subcellular location">
    <subcellularLocation>
        <location evidence="1">Membrane</location>
    </subcellularLocation>
</comment>
<dbReference type="InterPro" id="IPR050491">
    <property type="entry name" value="AmpC-like"/>
</dbReference>
<dbReference type="Pfam" id="PF00144">
    <property type="entry name" value="Beta-lactamase"/>
    <property type="match status" value="1"/>
</dbReference>
<dbReference type="InterPro" id="IPR036582">
    <property type="entry name" value="Mao_N_sf"/>
</dbReference>
<dbReference type="InterPro" id="IPR012854">
    <property type="entry name" value="Cu_amine_oxidase-like_N"/>
</dbReference>
<dbReference type="InterPro" id="IPR012338">
    <property type="entry name" value="Beta-lactam/transpept-like"/>
</dbReference>
<evidence type="ECO:0008006" key="7">
    <source>
        <dbReference type="Google" id="ProtNLM"/>
    </source>
</evidence>
<evidence type="ECO:0000259" key="4">
    <source>
        <dbReference type="Pfam" id="PF07833"/>
    </source>
</evidence>
<evidence type="ECO:0000259" key="3">
    <source>
        <dbReference type="Pfam" id="PF00144"/>
    </source>
</evidence>
<feature type="domain" description="Beta-lactamase-related" evidence="3">
    <location>
        <begin position="154"/>
        <end position="435"/>
    </location>
</feature>
<evidence type="ECO:0000256" key="1">
    <source>
        <dbReference type="ARBA" id="ARBA00004370"/>
    </source>
</evidence>
<dbReference type="PANTHER" id="PTHR46825">
    <property type="entry name" value="D-ALANYL-D-ALANINE-CARBOXYPEPTIDASE/ENDOPEPTIDASE AMPH"/>
    <property type="match status" value="1"/>
</dbReference>
<dbReference type="SUPFAM" id="SSF55383">
    <property type="entry name" value="Copper amine oxidase, domain N"/>
    <property type="match status" value="1"/>
</dbReference>
<evidence type="ECO:0000313" key="6">
    <source>
        <dbReference type="Proteomes" id="UP000017170"/>
    </source>
</evidence>
<evidence type="ECO:0000313" key="5">
    <source>
        <dbReference type="EMBL" id="ERN52053.1"/>
    </source>
</evidence>
<dbReference type="PANTHER" id="PTHR46825:SF11">
    <property type="entry name" value="PENICILLIN-BINDING PROTEIN 4"/>
    <property type="match status" value="1"/>
</dbReference>
<evidence type="ECO:0000256" key="2">
    <source>
        <dbReference type="ARBA" id="ARBA00023136"/>
    </source>
</evidence>
<comment type="caution">
    <text evidence="5">The sequence shown here is derived from an EMBL/GenBank/DDBJ whole genome shotgun (WGS) entry which is preliminary data.</text>
</comment>
<dbReference type="SUPFAM" id="SSF56601">
    <property type="entry name" value="beta-lactamase/transpeptidase-like"/>
    <property type="match status" value="1"/>
</dbReference>
<dbReference type="PATRIC" id="fig|1188261.3.peg.3158"/>
<feature type="domain" description="Copper amine oxidase-like N-terminal" evidence="4">
    <location>
        <begin position="32"/>
        <end position="133"/>
    </location>
</feature>
<sequence>MKQLLVFFIMLFSVFVLWDDKAHANTIMPVFLDEQKLSFDEDPVAIRGVTYIELRGLCGALNYQLGWNQQTKTASCSGGGRNFSFSFNDTHYMFNNQRREFINTPRAINGRTMLSLREVSEVFDYRVLWLSFSNEILLMSRGITDETRGRMADDFLQRLNAANRFNGSALVAKRNSVITSSGYGLADQAGRANQPNTPFAIASLTKGFTGSAIMKLHEEGKLQFTDRLSDYFPELPYANQISIHQLLTHTAGLPWEKEGQYKDIKLIYTPGTSQRYSNVGYMLLGDIIEQVSGKSYSAYLNDQIFKPLGMNSSGFDINTVDRSVRAHGYSLVDGRVVPVNRDFAARGGSGSVYASVEDLYKLDRALYQDTLHSRSIKEVMLRQHESNWGYGWQVYPTSVGRVTQLSGNTVGYTSHIKRHEGLNYTIILLSNHANKDVHVIGQMIEHIIRN</sequence>
<proteinExistence type="predicted"/>
<gene>
    <name evidence="5" type="ORF">A33I_18340</name>
</gene>
<dbReference type="Pfam" id="PF07833">
    <property type="entry name" value="Cu_amine_oxidN1"/>
    <property type="match status" value="1"/>
</dbReference>
<organism evidence="5 6">
    <name type="scientific">Alkalihalophilus marmarensis DSM 21297</name>
    <dbReference type="NCBI Taxonomy" id="1188261"/>
    <lineage>
        <taxon>Bacteria</taxon>
        <taxon>Bacillati</taxon>
        <taxon>Bacillota</taxon>
        <taxon>Bacilli</taxon>
        <taxon>Bacillales</taxon>
        <taxon>Bacillaceae</taxon>
        <taxon>Alkalihalophilus</taxon>
    </lineage>
</organism>
<reference evidence="5 6" key="1">
    <citation type="journal article" date="2013" name="Genome Announc.">
        <title>Genome Sequence of the Extreme Obligate Alkaliphile Bacillus marmarensis Strain DSM 21297.</title>
        <authorList>
            <person name="Wernick D.G."/>
            <person name="Choi K.Y."/>
            <person name="Tat C.A."/>
            <person name="Lafontaine Rivera J.G."/>
            <person name="Liao J.C."/>
        </authorList>
    </citation>
    <scope>NUCLEOTIDE SEQUENCE [LARGE SCALE GENOMIC DNA]</scope>
    <source>
        <strain evidence="5 6">DSM 21297</strain>
    </source>
</reference>
<keyword evidence="6" id="KW-1185">Reference proteome</keyword>
<name>U6SKD1_9BACI</name>
<dbReference type="InterPro" id="IPR001466">
    <property type="entry name" value="Beta-lactam-related"/>
</dbReference>